<comment type="caution">
    <text evidence="2">The sequence shown here is derived from an EMBL/GenBank/DDBJ whole genome shotgun (WGS) entry which is preliminary data.</text>
</comment>
<protein>
    <submittedName>
        <fullName evidence="2">LamG domain-containing protein</fullName>
    </submittedName>
</protein>
<gene>
    <name evidence="2" type="ORF">H0921_00510</name>
</gene>
<dbReference type="PROSITE" id="PS51318">
    <property type="entry name" value="TAT"/>
    <property type="match status" value="1"/>
</dbReference>
<evidence type="ECO:0000259" key="1">
    <source>
        <dbReference type="Pfam" id="PF20254"/>
    </source>
</evidence>
<dbReference type="Pfam" id="PF20254">
    <property type="entry name" value="DMFA2_C"/>
    <property type="match status" value="1"/>
</dbReference>
<evidence type="ECO:0000313" key="3">
    <source>
        <dbReference type="Proteomes" id="UP000542342"/>
    </source>
</evidence>
<dbReference type="InterPro" id="IPR013320">
    <property type="entry name" value="ConA-like_dom_sf"/>
</dbReference>
<sequence>METSTRREFLQQTGVGLAVATLGGSWEGTQAATDAVGGLPPHRPLEVPGVHAYPAEHSLHAGETLQLHVSASVPYDLAICRLGPRFDDPAGEEVLAEFLAQSPAPHPIHPGSYIYVHKSLSEAVHSLSVELWIRPWYISETQAILSQYDHPDQCSLALMVNAKGQIVFYLGDGGKYHADGEHISPAKSLHVPQPKGPLNIRWQHLVAVWDGRVKRIYVDGRKIAEWRWEGKVNWSAVPLRWGAAGEAGKASHFLDADVAMPAIYSRALSEEEIRQRFADNGLTVPKDASLLGCWPLQEEKGEHVADVSAHQRHGRIINQGIWMIGGPSFDANVARFGTYDPAQDTKRGHGLRLASDDLYDCRWPVRHTWKIPEDARPGLYVARFRFEYGKTERYQYVTFIVKRSKNRPAAPLLVLAATNTWRAYSSTPFAIPPASRKQVWGTGGITNGPTNPPAYSFYRAHAAGQGTLQLGLRMPWPVASPYVLYGGPTEYSHLARAERPLHVWLEQNGYLYDIISDYDLHKQPDLLRSYRAVVIVGHNEYWSIPMYEGLRQYLQGGGQVINLSGNTIFWRVSFNPEGTIIECRKVDAPGNQIPPQRRGEAWHSQDGRRGGLMRECGYPGWQLIGLESLGWNNPSNPKNFGPFVIEDPDHALFRAPENLKLRKGDRIGEAGVGKTPAVNGHEFDVRVSTLAKLQQQPNPPGGKVPEDPPGIRLLANGIVPWKEGGAAFDYFMRPVKPATDQGGEMIYWERPEGGRVFNAGCIGYAWAMLADPRLQGLLRNVLAHFGIKPQPE</sequence>
<dbReference type="EMBL" id="JACEFB010000001">
    <property type="protein sequence ID" value="MBA2224639.1"/>
    <property type="molecule type" value="Genomic_DNA"/>
</dbReference>
<keyword evidence="3" id="KW-1185">Reference proteome</keyword>
<dbReference type="InterPro" id="IPR006311">
    <property type="entry name" value="TAT_signal"/>
</dbReference>
<organism evidence="2 3">
    <name type="scientific">Thermogemmata fonticola</name>
    <dbReference type="NCBI Taxonomy" id="2755323"/>
    <lineage>
        <taxon>Bacteria</taxon>
        <taxon>Pseudomonadati</taxon>
        <taxon>Planctomycetota</taxon>
        <taxon>Planctomycetia</taxon>
        <taxon>Gemmatales</taxon>
        <taxon>Gemmataceae</taxon>
        <taxon>Thermogemmata</taxon>
    </lineage>
</organism>
<proteinExistence type="predicted"/>
<dbReference type="Proteomes" id="UP000542342">
    <property type="component" value="Unassembled WGS sequence"/>
</dbReference>
<dbReference type="InterPro" id="IPR046540">
    <property type="entry name" value="DMFA2_C"/>
</dbReference>
<dbReference type="Pfam" id="PF13385">
    <property type="entry name" value="Laminin_G_3"/>
    <property type="match status" value="1"/>
</dbReference>
<name>A0A7V8VAU2_9BACT</name>
<dbReference type="SUPFAM" id="SSF49899">
    <property type="entry name" value="Concanavalin A-like lectins/glucanases"/>
    <property type="match status" value="1"/>
</dbReference>
<dbReference type="Gene3D" id="2.60.120.200">
    <property type="match status" value="1"/>
</dbReference>
<accession>A0A7V8VAU2</accession>
<dbReference type="RefSeq" id="WP_194536076.1">
    <property type="nucleotide sequence ID" value="NZ_JACEFB010000001.1"/>
</dbReference>
<reference evidence="2 3" key="1">
    <citation type="submission" date="2020-07" db="EMBL/GenBank/DDBJ databases">
        <title>Thermogemmata thermophila gen. nov., sp. nov., a novel moderate thermophilic planctomycete from a Kamchatka hot spring.</title>
        <authorList>
            <person name="Elcheninov A.G."/>
            <person name="Podosokorskaya O.A."/>
            <person name="Kovaleva O.L."/>
            <person name="Novikov A."/>
            <person name="Bonch-Osmolovskaya E.A."/>
            <person name="Toshchakov S.V."/>
            <person name="Kublanov I.V."/>
        </authorList>
    </citation>
    <scope>NUCLEOTIDE SEQUENCE [LARGE SCALE GENOMIC DNA]</scope>
    <source>
        <strain evidence="2 3">2918</strain>
    </source>
</reference>
<evidence type="ECO:0000313" key="2">
    <source>
        <dbReference type="EMBL" id="MBA2224639.1"/>
    </source>
</evidence>
<feature type="domain" description="N,N-dimethylformamidase beta subunit-like C-terminal" evidence="1">
    <location>
        <begin position="354"/>
        <end position="768"/>
    </location>
</feature>
<dbReference type="AlphaFoldDB" id="A0A7V8VAU2"/>